<dbReference type="RefSeq" id="WP_149567978.1">
    <property type="nucleotide sequence ID" value="NZ_CP035807.1"/>
</dbReference>
<dbReference type="EMBL" id="CP035807">
    <property type="protein sequence ID" value="QEN04735.1"/>
    <property type="molecule type" value="Genomic_DNA"/>
</dbReference>
<dbReference type="Gene3D" id="3.40.50.360">
    <property type="match status" value="1"/>
</dbReference>
<reference evidence="1 2" key="1">
    <citation type="submission" date="2019-02" db="EMBL/GenBank/DDBJ databases">
        <authorList>
            <person name="Fomenkov A."/>
            <person name="Dubinina G."/>
            <person name="Grabovich M."/>
            <person name="Vincze T."/>
            <person name="Roberts R.J."/>
        </authorList>
    </citation>
    <scope>NUCLEOTIDE SEQUENCE [LARGE SCALE GENOMIC DNA]</scope>
    <source>
        <strain evidence="1 2">P</strain>
    </source>
</reference>
<dbReference type="OrthoDB" id="9806505at2"/>
<evidence type="ECO:0008006" key="3">
    <source>
        <dbReference type="Google" id="ProtNLM"/>
    </source>
</evidence>
<sequence length="179" mass="20147">MEKNLVLYYSKTGSNRFLAEKIGEKLGCGVVEVKPRFNSFLYIALSTAFNRGFGVKGLDIDLNDYSRLIICSPIWFGKVLSPISDLISKHKAVISRVYFASCCGSSDDKKDEKFGYSSTHNQLKELLGEKLINFEAFPIGLVIPQDKLNDDKAMMNTRLSEDTINSSVEKRLDNFIKTL</sequence>
<accession>A0A5C1Q9L0</accession>
<keyword evidence="2" id="KW-1185">Reference proteome</keyword>
<dbReference type="SUPFAM" id="SSF52218">
    <property type="entry name" value="Flavoproteins"/>
    <property type="match status" value="1"/>
</dbReference>
<organism evidence="1 2">
    <name type="scientific">Thiospirochaeta perfilievii</name>
    <dbReference type="NCBI Taxonomy" id="252967"/>
    <lineage>
        <taxon>Bacteria</taxon>
        <taxon>Pseudomonadati</taxon>
        <taxon>Spirochaetota</taxon>
        <taxon>Spirochaetia</taxon>
        <taxon>Spirochaetales</taxon>
        <taxon>Spirochaetaceae</taxon>
        <taxon>Thiospirochaeta</taxon>
    </lineage>
</organism>
<dbReference type="Proteomes" id="UP000323824">
    <property type="component" value="Chromosome"/>
</dbReference>
<proteinExistence type="predicted"/>
<dbReference type="InterPro" id="IPR029039">
    <property type="entry name" value="Flavoprotein-like_sf"/>
</dbReference>
<evidence type="ECO:0000313" key="2">
    <source>
        <dbReference type="Proteomes" id="UP000323824"/>
    </source>
</evidence>
<reference evidence="1 2" key="2">
    <citation type="submission" date="2019-09" db="EMBL/GenBank/DDBJ databases">
        <title>Complete Genome Sequence and Methylome Analysis of free living Spirochaetas.</title>
        <authorList>
            <person name="Leshcheva N."/>
            <person name="Mikheeva N."/>
        </authorList>
    </citation>
    <scope>NUCLEOTIDE SEQUENCE [LARGE SCALE GENOMIC DNA]</scope>
    <source>
        <strain evidence="1 2">P</strain>
    </source>
</reference>
<name>A0A5C1Q9L0_9SPIO</name>
<evidence type="ECO:0000313" key="1">
    <source>
        <dbReference type="EMBL" id="QEN04735.1"/>
    </source>
</evidence>
<dbReference type="AlphaFoldDB" id="A0A5C1Q9L0"/>
<protein>
    <recommendedName>
        <fullName evidence="3">Flavodoxin domain-containing protein</fullName>
    </recommendedName>
</protein>
<dbReference type="KEGG" id="sper:EW093_08445"/>
<gene>
    <name evidence="1" type="ORF">EW093_08445</name>
</gene>